<keyword evidence="1" id="KW-0812">Transmembrane</keyword>
<feature type="transmembrane region" description="Helical" evidence="1">
    <location>
        <begin position="60"/>
        <end position="84"/>
    </location>
</feature>
<evidence type="ECO:0000313" key="2">
    <source>
        <dbReference type="EMBL" id="EWC62866.1"/>
    </source>
</evidence>
<proteinExistence type="predicted"/>
<dbReference type="AlphaFoldDB" id="W7J1P5"/>
<feature type="transmembrane region" description="Helical" evidence="1">
    <location>
        <begin position="246"/>
        <end position="266"/>
    </location>
</feature>
<dbReference type="Proteomes" id="UP000019277">
    <property type="component" value="Unassembled WGS sequence"/>
</dbReference>
<protein>
    <submittedName>
        <fullName evidence="2">Uncharacterized protein</fullName>
    </submittedName>
</protein>
<keyword evidence="1" id="KW-1133">Transmembrane helix</keyword>
<keyword evidence="3" id="KW-1185">Reference proteome</keyword>
<organism evidence="2 3">
    <name type="scientific">Actinokineospora spheciospongiae</name>
    <dbReference type="NCBI Taxonomy" id="909613"/>
    <lineage>
        <taxon>Bacteria</taxon>
        <taxon>Bacillati</taxon>
        <taxon>Actinomycetota</taxon>
        <taxon>Actinomycetes</taxon>
        <taxon>Pseudonocardiales</taxon>
        <taxon>Pseudonocardiaceae</taxon>
        <taxon>Actinokineospora</taxon>
    </lineage>
</organism>
<dbReference type="STRING" id="909613.UO65_1814"/>
<dbReference type="OrthoDB" id="3678714at2"/>
<feature type="transmembrane region" description="Helical" evidence="1">
    <location>
        <begin position="220"/>
        <end position="240"/>
    </location>
</feature>
<evidence type="ECO:0000256" key="1">
    <source>
        <dbReference type="SAM" id="Phobius"/>
    </source>
</evidence>
<keyword evidence="1" id="KW-0472">Membrane</keyword>
<dbReference type="RefSeq" id="WP_035280530.1">
    <property type="nucleotide sequence ID" value="NZ_AYXG01000069.1"/>
</dbReference>
<reference evidence="2 3" key="1">
    <citation type="journal article" date="2014" name="Genome Announc.">
        <title>Draft Genome Sequence of the Antitrypanosomally Active Sponge-Associated Bacterium Actinokineospora sp. Strain EG49.</title>
        <authorList>
            <person name="Harjes J."/>
            <person name="Ryu T."/>
            <person name="Abdelmohsen U.R."/>
            <person name="Moitinho-Silva L."/>
            <person name="Horn H."/>
            <person name="Ravasi T."/>
            <person name="Hentschel U."/>
        </authorList>
    </citation>
    <scope>NUCLEOTIDE SEQUENCE [LARGE SCALE GENOMIC DNA]</scope>
    <source>
        <strain evidence="2 3">EG49</strain>
    </source>
</reference>
<comment type="caution">
    <text evidence="2">The sequence shown here is derived from an EMBL/GenBank/DDBJ whole genome shotgun (WGS) entry which is preliminary data.</text>
</comment>
<sequence>MSATQREAPAVEPPTDVPALSDGVTGRALRALRLPLFALPATALVFGAPAAWLAAAGASWLVVAVLTIAALAFVIAFLLTAHLYGTWLRPAARLLAAQPWRRAAVTVFRPARGRTPLLVTEPDGTRHALVAAALPWAVRQVFARTGRVWLVGPDAGGWVALRSSGLALPLGAARVTAADVALGYEVEVAQPAPVRAPVAAADAVVSRLIAGPRRRSRTELIAPTVLLVFAGVVIADLLGRDFAGELLELTLLVLLATLLLAGLLAWRVRKVRYWAKVDRMLGVGGWTPVPATLAESAVDGGPRTVTAQAVVAGRTVPVTLPRASQALRANVAGTGKLWVAGVPAPGAEAVAGLPGYPYLNLARFGS</sequence>
<feature type="transmembrane region" description="Helical" evidence="1">
    <location>
        <begin position="36"/>
        <end position="54"/>
    </location>
</feature>
<gene>
    <name evidence="2" type="ORF">UO65_1814</name>
</gene>
<dbReference type="EMBL" id="AYXG01000069">
    <property type="protein sequence ID" value="EWC62866.1"/>
    <property type="molecule type" value="Genomic_DNA"/>
</dbReference>
<evidence type="ECO:0000313" key="3">
    <source>
        <dbReference type="Proteomes" id="UP000019277"/>
    </source>
</evidence>
<name>W7J1P5_9PSEU</name>
<accession>W7J1P5</accession>